<evidence type="ECO:0000256" key="1">
    <source>
        <dbReference type="SAM" id="SignalP"/>
    </source>
</evidence>
<name>A0A1R1ER19_9BACL</name>
<keyword evidence="1" id="KW-0732">Signal</keyword>
<dbReference type="STRING" id="297318.BK138_13950"/>
<keyword evidence="3" id="KW-1185">Reference proteome</keyword>
<protein>
    <submittedName>
        <fullName evidence="2">Uncharacterized protein</fullName>
    </submittedName>
</protein>
<evidence type="ECO:0000313" key="3">
    <source>
        <dbReference type="Proteomes" id="UP000187172"/>
    </source>
</evidence>
<comment type="caution">
    <text evidence="2">The sequence shown here is derived from an EMBL/GenBank/DDBJ whole genome shotgun (WGS) entry which is preliminary data.</text>
</comment>
<dbReference type="AlphaFoldDB" id="A0A1R1ER19"/>
<dbReference type="Proteomes" id="UP000187172">
    <property type="component" value="Unassembled WGS sequence"/>
</dbReference>
<accession>A0A1R1ER19</accession>
<dbReference type="RefSeq" id="WP_076170198.1">
    <property type="nucleotide sequence ID" value="NZ_MRTP01000003.1"/>
</dbReference>
<reference evidence="2 3" key="1">
    <citation type="submission" date="2016-11" db="EMBL/GenBank/DDBJ databases">
        <title>Paenibacillus species isolates.</title>
        <authorList>
            <person name="Beno S.M."/>
        </authorList>
    </citation>
    <scope>NUCLEOTIDE SEQUENCE [LARGE SCALE GENOMIC DNA]</scope>
    <source>
        <strain evidence="2 3">FSL R5-0378</strain>
    </source>
</reference>
<evidence type="ECO:0000313" key="2">
    <source>
        <dbReference type="EMBL" id="OMF54293.1"/>
    </source>
</evidence>
<feature type="signal peptide" evidence="1">
    <location>
        <begin position="1"/>
        <end position="19"/>
    </location>
</feature>
<proteinExistence type="predicted"/>
<organism evidence="2 3">
    <name type="scientific">Paenibacillus rhizosphaerae</name>
    <dbReference type="NCBI Taxonomy" id="297318"/>
    <lineage>
        <taxon>Bacteria</taxon>
        <taxon>Bacillati</taxon>
        <taxon>Bacillota</taxon>
        <taxon>Bacilli</taxon>
        <taxon>Bacillales</taxon>
        <taxon>Paenibacillaceae</taxon>
        <taxon>Paenibacillus</taxon>
    </lineage>
</organism>
<sequence>MLRKTILITAVMLSLSNLAGKSTYADHHPSGVGIYSGPKLSAVEEQKENERIGLIVTTFGDFARVDQAIGFNESEIARKMSDIGPNTEEIITDHGVYVKIPEFMWYP</sequence>
<feature type="chain" id="PRO_5038989803" evidence="1">
    <location>
        <begin position="20"/>
        <end position="107"/>
    </location>
</feature>
<dbReference type="EMBL" id="MRTP01000003">
    <property type="protein sequence ID" value="OMF54293.1"/>
    <property type="molecule type" value="Genomic_DNA"/>
</dbReference>
<gene>
    <name evidence="2" type="ORF">BK138_13950</name>
</gene>